<keyword evidence="7 8" id="KW-0539">Nucleus</keyword>
<keyword evidence="3 9" id="KW-0862">Zinc</keyword>
<reference evidence="12 13" key="1">
    <citation type="submission" date="2024-04" db="EMBL/GenBank/DDBJ databases">
        <authorList>
            <person name="Fracassetti M."/>
        </authorList>
    </citation>
    <scope>NUCLEOTIDE SEQUENCE [LARGE SCALE GENOMIC DNA]</scope>
</reference>
<keyword evidence="2 8" id="KW-0863">Zinc-finger</keyword>
<organism evidence="12 13">
    <name type="scientific">Linum trigynum</name>
    <dbReference type="NCBI Taxonomy" id="586398"/>
    <lineage>
        <taxon>Eukaryota</taxon>
        <taxon>Viridiplantae</taxon>
        <taxon>Streptophyta</taxon>
        <taxon>Embryophyta</taxon>
        <taxon>Tracheophyta</taxon>
        <taxon>Spermatophyta</taxon>
        <taxon>Magnoliopsida</taxon>
        <taxon>eudicotyledons</taxon>
        <taxon>Gunneridae</taxon>
        <taxon>Pentapetalae</taxon>
        <taxon>rosids</taxon>
        <taxon>fabids</taxon>
        <taxon>Malpighiales</taxon>
        <taxon>Linaceae</taxon>
        <taxon>Linum</taxon>
    </lineage>
</organism>
<dbReference type="GO" id="GO:0005634">
    <property type="term" value="C:nucleus"/>
    <property type="evidence" value="ECO:0007669"/>
    <property type="project" value="UniProtKB-SubCell"/>
</dbReference>
<dbReference type="EMBL" id="OZ034814">
    <property type="protein sequence ID" value="CAL1360701.1"/>
    <property type="molecule type" value="Genomic_DNA"/>
</dbReference>
<dbReference type="Pfam" id="PF02701">
    <property type="entry name" value="Zn_ribbon_Dof"/>
    <property type="match status" value="1"/>
</dbReference>
<evidence type="ECO:0000256" key="8">
    <source>
        <dbReference type="PROSITE-ProRule" id="PRU00071"/>
    </source>
</evidence>
<feature type="region of interest" description="Disordered" evidence="10">
    <location>
        <begin position="65"/>
        <end position="120"/>
    </location>
</feature>
<dbReference type="GO" id="GO:0003700">
    <property type="term" value="F:DNA-binding transcription factor activity"/>
    <property type="evidence" value="ECO:0007669"/>
    <property type="project" value="UniProtKB-UniRule"/>
</dbReference>
<dbReference type="AlphaFoldDB" id="A0AAV2CX72"/>
<dbReference type="InterPro" id="IPR003851">
    <property type="entry name" value="Znf_Dof"/>
</dbReference>
<feature type="region of interest" description="Disordered" evidence="10">
    <location>
        <begin position="224"/>
        <end position="263"/>
    </location>
</feature>
<dbReference type="PROSITE" id="PS50884">
    <property type="entry name" value="ZF_DOF_2"/>
    <property type="match status" value="1"/>
</dbReference>
<keyword evidence="4 9" id="KW-0805">Transcription regulation</keyword>
<name>A0AAV2CX72_9ROSI</name>
<dbReference type="GO" id="GO:0003677">
    <property type="term" value="F:DNA binding"/>
    <property type="evidence" value="ECO:0007669"/>
    <property type="project" value="UniProtKB-UniRule"/>
</dbReference>
<evidence type="ECO:0000256" key="10">
    <source>
        <dbReference type="SAM" id="MobiDB-lite"/>
    </source>
</evidence>
<evidence type="ECO:0000259" key="11">
    <source>
        <dbReference type="PROSITE" id="PS50884"/>
    </source>
</evidence>
<comment type="subcellular location">
    <subcellularLocation>
        <location evidence="8 9">Nucleus</location>
    </subcellularLocation>
</comment>
<feature type="compositionally biased region" description="Low complexity" evidence="10">
    <location>
        <begin position="74"/>
        <end position="83"/>
    </location>
</feature>
<dbReference type="InterPro" id="IPR045174">
    <property type="entry name" value="Dof"/>
</dbReference>
<protein>
    <recommendedName>
        <fullName evidence="9">Dof zinc finger protein</fullName>
    </recommendedName>
</protein>
<feature type="domain" description="Dof-type" evidence="11">
    <location>
        <begin position="24"/>
        <end position="78"/>
    </location>
</feature>
<keyword evidence="6 9" id="KW-0804">Transcription</keyword>
<sequence length="274" mass="28592">MQDPSSVDFPAIRPPAPFPEQELLKCPRCDSANTKFCYYNNYNLSQPRYFCKDCRRYWTKGGALRNIPVGGGTRKSSSSGKRSSNPKRANPDPTPDSPRVTRRVSEAPPSPPPSSSTPAAVADTFSASTQQYRLPTTESELGQNPTRVYGLEADQERKFAGVGVGGGSFSSLLTPNSQFGGIFDGLSTSGSDLKSGQVGGLFGEDLSSGLSMGSGREMGLDVELQERGGGGGAGGGSGGGDDGGGGGYLQGGEWGNSNNGWPDLAIYTPGSNFH</sequence>
<gene>
    <name evidence="12" type="ORF">LTRI10_LOCUS8118</name>
</gene>
<evidence type="ECO:0000256" key="5">
    <source>
        <dbReference type="ARBA" id="ARBA00023125"/>
    </source>
</evidence>
<evidence type="ECO:0000256" key="7">
    <source>
        <dbReference type="ARBA" id="ARBA00023242"/>
    </source>
</evidence>
<evidence type="ECO:0000256" key="3">
    <source>
        <dbReference type="ARBA" id="ARBA00022833"/>
    </source>
</evidence>
<evidence type="ECO:0000313" key="13">
    <source>
        <dbReference type="Proteomes" id="UP001497516"/>
    </source>
</evidence>
<feature type="compositionally biased region" description="Gly residues" evidence="10">
    <location>
        <begin position="227"/>
        <end position="254"/>
    </location>
</feature>
<evidence type="ECO:0000256" key="2">
    <source>
        <dbReference type="ARBA" id="ARBA00022771"/>
    </source>
</evidence>
<evidence type="ECO:0000256" key="4">
    <source>
        <dbReference type="ARBA" id="ARBA00023015"/>
    </source>
</evidence>
<evidence type="ECO:0000313" key="12">
    <source>
        <dbReference type="EMBL" id="CAL1360701.1"/>
    </source>
</evidence>
<evidence type="ECO:0000256" key="1">
    <source>
        <dbReference type="ARBA" id="ARBA00022723"/>
    </source>
</evidence>
<accession>A0AAV2CX72</accession>
<keyword evidence="13" id="KW-1185">Reference proteome</keyword>
<dbReference type="GO" id="GO:0008270">
    <property type="term" value="F:zinc ion binding"/>
    <property type="evidence" value="ECO:0007669"/>
    <property type="project" value="UniProtKB-KW"/>
</dbReference>
<dbReference type="PANTHER" id="PTHR31992">
    <property type="entry name" value="DOF ZINC FINGER PROTEIN DOF1.4-RELATED"/>
    <property type="match status" value="1"/>
</dbReference>
<dbReference type="PANTHER" id="PTHR31992:SF141">
    <property type="entry name" value="DOF ZINC FINGER PROTEIN DOF1.4"/>
    <property type="match status" value="1"/>
</dbReference>
<evidence type="ECO:0000256" key="6">
    <source>
        <dbReference type="ARBA" id="ARBA00023163"/>
    </source>
</evidence>
<keyword evidence="5 8" id="KW-0238">DNA-binding</keyword>
<comment type="function">
    <text evidence="9">Transcription factor that binds specifically to a 5'-AA[AG]G-3' consensus core sequence.</text>
</comment>
<keyword evidence="1 9" id="KW-0479">Metal-binding</keyword>
<dbReference type="Proteomes" id="UP001497516">
    <property type="component" value="Chromosome 10"/>
</dbReference>
<proteinExistence type="predicted"/>
<dbReference type="PROSITE" id="PS01361">
    <property type="entry name" value="ZF_DOF_1"/>
    <property type="match status" value="1"/>
</dbReference>
<evidence type="ECO:0000256" key="9">
    <source>
        <dbReference type="RuleBase" id="RU369094"/>
    </source>
</evidence>